<evidence type="ECO:0000313" key="5">
    <source>
        <dbReference type="Proteomes" id="UP000270616"/>
    </source>
</evidence>
<accession>A0A3N3ZMU0</accession>
<dbReference type="InterPro" id="IPR037152">
    <property type="entry name" value="L-asparaginase_N_sf"/>
</dbReference>
<dbReference type="PIRSF" id="PIRSF001220">
    <property type="entry name" value="L-ASNase_gatD"/>
    <property type="match status" value="1"/>
</dbReference>
<evidence type="ECO:0000256" key="2">
    <source>
        <dbReference type="PIRSR" id="PIRSR001220-2"/>
    </source>
</evidence>
<evidence type="ECO:0000256" key="1">
    <source>
        <dbReference type="PIRSR" id="PIRSR001220-1"/>
    </source>
</evidence>
<dbReference type="PRINTS" id="PR00139">
    <property type="entry name" value="ASNGLNASE"/>
</dbReference>
<dbReference type="EMBL" id="RKMF01000015">
    <property type="protein sequence ID" value="ROZ62060.1"/>
    <property type="molecule type" value="Genomic_DNA"/>
</dbReference>
<feature type="binding site" evidence="2">
    <location>
        <begin position="85"/>
        <end position="86"/>
    </location>
    <ligand>
        <name>substrate</name>
    </ligand>
</feature>
<feature type="binding site" evidence="2">
    <location>
        <position position="56"/>
    </location>
    <ligand>
        <name>substrate</name>
    </ligand>
</feature>
<dbReference type="InterPro" id="IPR006034">
    <property type="entry name" value="Asparaginase/glutaminase-like"/>
</dbReference>
<comment type="caution">
    <text evidence="4">The sequence shown here is derived from an EMBL/GenBank/DDBJ whole genome shotgun (WGS) entry which is preliminary data.</text>
</comment>
<dbReference type="OrthoDB" id="9788068at2"/>
<dbReference type="InterPro" id="IPR027474">
    <property type="entry name" value="L-asparaginase_N"/>
</dbReference>
<feature type="active site" description="O-isoaspartyl threonine intermediate" evidence="1">
    <location>
        <position position="15"/>
    </location>
</feature>
<proteinExistence type="predicted"/>
<protein>
    <submittedName>
        <fullName evidence="4">L-asparaginase</fullName>
    </submittedName>
</protein>
<organism evidence="4 5">
    <name type="scientific">Kocuria soli</name>
    <dbReference type="NCBI Taxonomy" id="2485125"/>
    <lineage>
        <taxon>Bacteria</taxon>
        <taxon>Bacillati</taxon>
        <taxon>Actinomycetota</taxon>
        <taxon>Actinomycetes</taxon>
        <taxon>Micrococcales</taxon>
        <taxon>Micrococcaceae</taxon>
        <taxon>Kocuria</taxon>
    </lineage>
</organism>
<reference evidence="4 5" key="1">
    <citation type="submission" date="2018-10" db="EMBL/GenBank/DDBJ databases">
        <title>Kocuria sp. M5W7-7, whole genome shotgun sequence.</title>
        <authorList>
            <person name="Tuo L."/>
        </authorList>
    </citation>
    <scope>NUCLEOTIDE SEQUENCE [LARGE SCALE GENOMIC DNA]</scope>
    <source>
        <strain evidence="4 5">M5W7-7</strain>
    </source>
</reference>
<keyword evidence="5" id="KW-1185">Reference proteome</keyword>
<dbReference type="SUPFAM" id="SSF53774">
    <property type="entry name" value="Glutaminase/Asparaginase"/>
    <property type="match status" value="1"/>
</dbReference>
<evidence type="ECO:0000259" key="3">
    <source>
        <dbReference type="Pfam" id="PF00710"/>
    </source>
</evidence>
<sequence>MTNPQPIALVTTGGTIDKIYSLTGDLEIGEPAALEILSVVRPTVPVTAEPVLRKDSLDITDDDRQTLFERVEALPNTRVVITHGTDTMTDTAEYLRTHGTALADKTIVFTGAMQPASLRVTDSQFNLGTAFAAVQLLDPGIYLAMSGRVFPVGAVVKDRDRGQFVDLVVPEN</sequence>
<dbReference type="Gene3D" id="3.40.50.1170">
    <property type="entry name" value="L-asparaginase, N-terminal domain"/>
    <property type="match status" value="1"/>
</dbReference>
<feature type="domain" description="L-asparaginase N-terminal" evidence="3">
    <location>
        <begin position="7"/>
        <end position="156"/>
    </location>
</feature>
<dbReference type="AlphaFoldDB" id="A0A3N3ZMU0"/>
<dbReference type="Pfam" id="PF00710">
    <property type="entry name" value="Asparaginase"/>
    <property type="match status" value="1"/>
</dbReference>
<dbReference type="Proteomes" id="UP000270616">
    <property type="component" value="Unassembled WGS sequence"/>
</dbReference>
<dbReference type="GO" id="GO:0004067">
    <property type="term" value="F:asparaginase activity"/>
    <property type="evidence" value="ECO:0007669"/>
    <property type="project" value="UniProtKB-UniRule"/>
</dbReference>
<dbReference type="RefSeq" id="WP_123826212.1">
    <property type="nucleotide sequence ID" value="NZ_RKMF01000015.1"/>
</dbReference>
<dbReference type="PROSITE" id="PS51732">
    <property type="entry name" value="ASN_GLN_ASE_3"/>
    <property type="match status" value="1"/>
</dbReference>
<evidence type="ECO:0000313" key="4">
    <source>
        <dbReference type="EMBL" id="ROZ62060.1"/>
    </source>
</evidence>
<dbReference type="PIRSF" id="PIRSF500176">
    <property type="entry name" value="L_ASNase"/>
    <property type="match status" value="1"/>
</dbReference>
<dbReference type="InterPro" id="IPR036152">
    <property type="entry name" value="Asp/glu_Ase-like_sf"/>
</dbReference>
<name>A0A3N3ZMU0_9MICC</name>
<gene>
    <name evidence="4" type="ORF">EDL96_11385</name>
</gene>